<sequence length="157" mass="17059">MSRSPTYQSCLSPKTPLHPASRAKAERKRGRRDVTAHAMHRVRYLLGMVVSARLATGNELGGWCGGYEGREGHEGAAGRRDIVAGLDWIGLDWGVVLYWCNRVELAELLSPGGLVMATVDIALGNCRRSDVLALTQTLVSERGEERSALASRDCPAL</sequence>
<protein>
    <submittedName>
        <fullName evidence="2">Uncharacterized protein</fullName>
    </submittedName>
</protein>
<proteinExistence type="predicted"/>
<comment type="caution">
    <text evidence="2">The sequence shown here is derived from an EMBL/GenBank/DDBJ whole genome shotgun (WGS) entry which is preliminary data.</text>
</comment>
<evidence type="ECO:0000313" key="3">
    <source>
        <dbReference type="Proteomes" id="UP000799764"/>
    </source>
</evidence>
<keyword evidence="3" id="KW-1185">Reference proteome</keyword>
<dbReference type="EMBL" id="MU001507">
    <property type="protein sequence ID" value="KAF2440360.1"/>
    <property type="molecule type" value="Genomic_DNA"/>
</dbReference>
<feature type="region of interest" description="Disordered" evidence="1">
    <location>
        <begin position="1"/>
        <end position="32"/>
    </location>
</feature>
<feature type="compositionally biased region" description="Polar residues" evidence="1">
    <location>
        <begin position="1"/>
        <end position="12"/>
    </location>
</feature>
<accession>A0A9P4U7P9</accession>
<name>A0A9P4U7P9_9PLEO</name>
<dbReference type="Proteomes" id="UP000799764">
    <property type="component" value="Unassembled WGS sequence"/>
</dbReference>
<reference evidence="2" key="1">
    <citation type="journal article" date="2020" name="Stud. Mycol.">
        <title>101 Dothideomycetes genomes: a test case for predicting lifestyles and emergence of pathogens.</title>
        <authorList>
            <person name="Haridas S."/>
            <person name="Albert R."/>
            <person name="Binder M."/>
            <person name="Bloem J."/>
            <person name="Labutti K."/>
            <person name="Salamov A."/>
            <person name="Andreopoulos B."/>
            <person name="Baker S."/>
            <person name="Barry K."/>
            <person name="Bills G."/>
            <person name="Bluhm B."/>
            <person name="Cannon C."/>
            <person name="Castanera R."/>
            <person name="Culley D."/>
            <person name="Daum C."/>
            <person name="Ezra D."/>
            <person name="Gonzalez J."/>
            <person name="Henrissat B."/>
            <person name="Kuo A."/>
            <person name="Liang C."/>
            <person name="Lipzen A."/>
            <person name="Lutzoni F."/>
            <person name="Magnuson J."/>
            <person name="Mondo S."/>
            <person name="Nolan M."/>
            <person name="Ohm R."/>
            <person name="Pangilinan J."/>
            <person name="Park H.-J."/>
            <person name="Ramirez L."/>
            <person name="Alfaro M."/>
            <person name="Sun H."/>
            <person name="Tritt A."/>
            <person name="Yoshinaga Y."/>
            <person name="Zwiers L.-H."/>
            <person name="Turgeon B."/>
            <person name="Goodwin S."/>
            <person name="Spatafora J."/>
            <person name="Crous P."/>
            <person name="Grigoriev I."/>
        </authorList>
    </citation>
    <scope>NUCLEOTIDE SEQUENCE</scope>
    <source>
        <strain evidence="2">CBS 690.94</strain>
    </source>
</reference>
<organism evidence="2 3">
    <name type="scientific">Karstenula rhodostoma CBS 690.94</name>
    <dbReference type="NCBI Taxonomy" id="1392251"/>
    <lineage>
        <taxon>Eukaryota</taxon>
        <taxon>Fungi</taxon>
        <taxon>Dikarya</taxon>
        <taxon>Ascomycota</taxon>
        <taxon>Pezizomycotina</taxon>
        <taxon>Dothideomycetes</taxon>
        <taxon>Pleosporomycetidae</taxon>
        <taxon>Pleosporales</taxon>
        <taxon>Massarineae</taxon>
        <taxon>Didymosphaeriaceae</taxon>
        <taxon>Karstenula</taxon>
    </lineage>
</organism>
<dbReference type="AlphaFoldDB" id="A0A9P4U7P9"/>
<evidence type="ECO:0000313" key="2">
    <source>
        <dbReference type="EMBL" id="KAF2440360.1"/>
    </source>
</evidence>
<gene>
    <name evidence="2" type="ORF">P171DRAFT_99653</name>
</gene>
<evidence type="ECO:0000256" key="1">
    <source>
        <dbReference type="SAM" id="MobiDB-lite"/>
    </source>
</evidence>